<feature type="compositionally biased region" description="Polar residues" evidence="1">
    <location>
        <begin position="1"/>
        <end position="13"/>
    </location>
</feature>
<organism evidence="3 4">
    <name type="scientific">Leekyejoonella antrihumi</name>
    <dbReference type="NCBI Taxonomy" id="1660198"/>
    <lineage>
        <taxon>Bacteria</taxon>
        <taxon>Bacillati</taxon>
        <taxon>Actinomycetota</taxon>
        <taxon>Actinomycetes</taxon>
        <taxon>Micrococcales</taxon>
        <taxon>Dermacoccaceae</taxon>
        <taxon>Leekyejoonella</taxon>
    </lineage>
</organism>
<dbReference type="AlphaFoldDB" id="A0A563E6G0"/>
<keyword evidence="2" id="KW-0472">Membrane</keyword>
<gene>
    <name evidence="3" type="ORF">FGL98_06665</name>
</gene>
<dbReference type="OrthoDB" id="5146801at2"/>
<reference evidence="3 4" key="1">
    <citation type="submission" date="2019-05" db="EMBL/GenBank/DDBJ databases">
        <authorList>
            <person name="Lee S.D."/>
        </authorList>
    </citation>
    <scope>NUCLEOTIDE SEQUENCE [LARGE SCALE GENOMIC DNA]</scope>
    <source>
        <strain evidence="3 4">C5-26</strain>
    </source>
</reference>
<evidence type="ECO:0000313" key="4">
    <source>
        <dbReference type="Proteomes" id="UP000320244"/>
    </source>
</evidence>
<feature type="transmembrane region" description="Helical" evidence="2">
    <location>
        <begin position="52"/>
        <end position="69"/>
    </location>
</feature>
<dbReference type="EMBL" id="VCQV01000006">
    <property type="protein sequence ID" value="TWP37424.1"/>
    <property type="molecule type" value="Genomic_DNA"/>
</dbReference>
<evidence type="ECO:0000256" key="2">
    <source>
        <dbReference type="SAM" id="Phobius"/>
    </source>
</evidence>
<accession>A0A563E6G0</accession>
<feature type="region of interest" description="Disordered" evidence="1">
    <location>
        <begin position="1"/>
        <end position="46"/>
    </location>
</feature>
<evidence type="ECO:0000256" key="1">
    <source>
        <dbReference type="SAM" id="MobiDB-lite"/>
    </source>
</evidence>
<reference evidence="3 4" key="2">
    <citation type="submission" date="2019-08" db="EMBL/GenBank/DDBJ databases">
        <title>Jejuicoccus antrihumi gen. nov., sp. nov., a new member of the family Dermacoccaceae isolated from a cave.</title>
        <authorList>
            <person name="Schumann P."/>
            <person name="Kim I.S."/>
        </authorList>
    </citation>
    <scope>NUCLEOTIDE SEQUENCE [LARGE SCALE GENOMIC DNA]</scope>
    <source>
        <strain evidence="3 4">C5-26</strain>
    </source>
</reference>
<comment type="caution">
    <text evidence="3">The sequence shown here is derived from an EMBL/GenBank/DDBJ whole genome shotgun (WGS) entry which is preliminary data.</text>
</comment>
<dbReference type="Pfam" id="PF14030">
    <property type="entry name" value="DUF4245"/>
    <property type="match status" value="1"/>
</dbReference>
<keyword evidence="2" id="KW-0812">Transmembrane</keyword>
<dbReference type="InterPro" id="IPR025339">
    <property type="entry name" value="DUF4245"/>
</dbReference>
<feature type="compositionally biased region" description="Low complexity" evidence="1">
    <location>
        <begin position="27"/>
        <end position="36"/>
    </location>
</feature>
<name>A0A563E6G0_9MICO</name>
<keyword evidence="2" id="KW-1133">Transmembrane helix</keyword>
<sequence length="230" mass="23996">MSDQSSAMPSSTPHRPADAPGQAVDGAAAPTEAEQAPTPPTRRGMSGTVKSMIISMIVVLGACLIWIAMVPRVSSVSTPVTDLPGLVRETVRSQHWDVAVADGLPSGWEPTNVLLLTPAGRPVTWQAGYQGPNNAYAAVLQTRNGDAAWRSDQTSNGSRAGTVTIAGVTWTKYQQSSNSQLSLVRSTPVGGLSTVVTGTTDWAQLKMFAAALVPFSQSTEARLPTATVAP</sequence>
<protein>
    <submittedName>
        <fullName evidence="3">DUF4245 domain-containing protein</fullName>
    </submittedName>
</protein>
<dbReference type="Proteomes" id="UP000320244">
    <property type="component" value="Unassembled WGS sequence"/>
</dbReference>
<proteinExistence type="predicted"/>
<dbReference type="RefSeq" id="WP_146315945.1">
    <property type="nucleotide sequence ID" value="NZ_VCQV01000006.1"/>
</dbReference>
<keyword evidence="4" id="KW-1185">Reference proteome</keyword>
<evidence type="ECO:0000313" key="3">
    <source>
        <dbReference type="EMBL" id="TWP37424.1"/>
    </source>
</evidence>